<keyword evidence="3" id="KW-1185">Reference proteome</keyword>
<gene>
    <name evidence="2" type="ORF">SAMN03080617_00854</name>
</gene>
<dbReference type="InterPro" id="IPR053148">
    <property type="entry name" value="PD-DEXK-like_domain"/>
</dbReference>
<protein>
    <recommendedName>
        <fullName evidence="1">YhcG PDDEXK nuclease domain-containing protein</fullName>
    </recommendedName>
</protein>
<evidence type="ECO:0000313" key="2">
    <source>
        <dbReference type="EMBL" id="SDA52112.1"/>
    </source>
</evidence>
<organism evidence="2 3">
    <name type="scientific">Algoriphagus alkaliphilus</name>
    <dbReference type="NCBI Taxonomy" id="279824"/>
    <lineage>
        <taxon>Bacteria</taxon>
        <taxon>Pseudomonadati</taxon>
        <taxon>Bacteroidota</taxon>
        <taxon>Cytophagia</taxon>
        <taxon>Cytophagales</taxon>
        <taxon>Cyclobacteriaceae</taxon>
        <taxon>Algoriphagus</taxon>
    </lineage>
</organism>
<reference evidence="3" key="1">
    <citation type="submission" date="2016-10" db="EMBL/GenBank/DDBJ databases">
        <authorList>
            <person name="Varghese N."/>
            <person name="Submissions S."/>
        </authorList>
    </citation>
    <scope>NUCLEOTIDE SEQUENCE [LARGE SCALE GENOMIC DNA]</scope>
    <source>
        <strain evidence="3">DSM 22703</strain>
    </source>
</reference>
<dbReference type="Pfam" id="PF06250">
    <property type="entry name" value="YhcG_C"/>
    <property type="match status" value="1"/>
</dbReference>
<accession>A0A1G5W1Y7</accession>
<dbReference type="Gene3D" id="3.40.1350.10">
    <property type="match status" value="1"/>
</dbReference>
<dbReference type="PANTHER" id="PTHR30547:SF5">
    <property type="entry name" value="NUCLEASE YHCG-RELATED"/>
    <property type="match status" value="1"/>
</dbReference>
<proteinExistence type="predicted"/>
<evidence type="ECO:0000313" key="3">
    <source>
        <dbReference type="Proteomes" id="UP000198756"/>
    </source>
</evidence>
<feature type="domain" description="YhcG PDDEXK nuclease" evidence="1">
    <location>
        <begin position="27"/>
        <end position="179"/>
    </location>
</feature>
<name>A0A1G5W1Y7_9BACT</name>
<dbReference type="InterPro" id="IPR009362">
    <property type="entry name" value="YhcG_C"/>
</dbReference>
<evidence type="ECO:0000259" key="1">
    <source>
        <dbReference type="Pfam" id="PF06250"/>
    </source>
</evidence>
<dbReference type="AlphaFoldDB" id="A0A1G5W1Y7"/>
<dbReference type="InterPro" id="IPR011856">
    <property type="entry name" value="tRNA_endonuc-like_dom_sf"/>
</dbReference>
<dbReference type="STRING" id="279824.SAMN03080617_00854"/>
<dbReference type="EMBL" id="FMXE01000005">
    <property type="protein sequence ID" value="SDA52112.1"/>
    <property type="molecule type" value="Genomic_DNA"/>
</dbReference>
<dbReference type="Proteomes" id="UP000198756">
    <property type="component" value="Unassembled WGS sequence"/>
</dbReference>
<sequence>MRIHILSNDVGSVLAIAREEKLPSDAKEVIKDPMVLEFLGLKRESSFYELDLEKAIITHLQEFLLEIGNGFSFVARQKRIHIDGDEFSVDLVFYNRLLQCFVLFEIKTSKLTHQDIGQLQMYVNYYDRFEKQEFENPSIGILLCADKNDAVVKITLPENNKTIVASKYQLYLPSEKQLIEEMKKEIDKLQKDEK</sequence>
<dbReference type="PANTHER" id="PTHR30547">
    <property type="entry name" value="UNCHARACTERIZED PROTEIN YHCG-RELATED"/>
    <property type="match status" value="1"/>
</dbReference>
<dbReference type="GO" id="GO:0003676">
    <property type="term" value="F:nucleic acid binding"/>
    <property type="evidence" value="ECO:0007669"/>
    <property type="project" value="InterPro"/>
</dbReference>